<name>A0A3M7Q914_BRAPC</name>
<comment type="caution">
    <text evidence="2">The sequence shown here is derived from an EMBL/GenBank/DDBJ whole genome shotgun (WGS) entry which is preliminary data.</text>
</comment>
<keyword evidence="3" id="KW-1185">Reference proteome</keyword>
<protein>
    <submittedName>
        <fullName evidence="2">Uncharacterized protein</fullName>
    </submittedName>
</protein>
<sequence>QQTVIELPLGLDGDSDNEQIDDYYSSDFFKKRNGQDADEETLADDKDTDTVITTYNMSQVIEQKASILITQSSSSDSCVESKDPKIKIKKGRSPARREFGKKISNDLPGSYFEPIKSQLIDDSQKIESFDATGYEFNKNLSNDLPGSYFEPMRKENEFTYESETSKQFEKHEQLSKKFDKNGKIYYEIICPEFENKDKEVHEQTEFLFSDQQDEQREEENKIFFLSHVDTSNAKGKIENFEYLSEDDKYIKFCPNDDDPKPNPTPKVTINLLKDINSVDKLYSYNQQQ</sequence>
<feature type="non-terminal residue" evidence="2">
    <location>
        <position position="1"/>
    </location>
</feature>
<gene>
    <name evidence="2" type="ORF">BpHYR1_031928</name>
</gene>
<proteinExistence type="predicted"/>
<evidence type="ECO:0000313" key="3">
    <source>
        <dbReference type="Proteomes" id="UP000276133"/>
    </source>
</evidence>
<organism evidence="2 3">
    <name type="scientific">Brachionus plicatilis</name>
    <name type="common">Marine rotifer</name>
    <name type="synonym">Brachionus muelleri</name>
    <dbReference type="NCBI Taxonomy" id="10195"/>
    <lineage>
        <taxon>Eukaryota</taxon>
        <taxon>Metazoa</taxon>
        <taxon>Spiralia</taxon>
        <taxon>Gnathifera</taxon>
        <taxon>Rotifera</taxon>
        <taxon>Eurotatoria</taxon>
        <taxon>Monogononta</taxon>
        <taxon>Pseudotrocha</taxon>
        <taxon>Ploima</taxon>
        <taxon>Brachionidae</taxon>
        <taxon>Brachionus</taxon>
    </lineage>
</organism>
<accession>A0A3M7Q914</accession>
<dbReference type="Proteomes" id="UP000276133">
    <property type="component" value="Unassembled WGS sequence"/>
</dbReference>
<dbReference type="AlphaFoldDB" id="A0A3M7Q914"/>
<dbReference type="EMBL" id="REGN01007033">
    <property type="protein sequence ID" value="RNA07455.1"/>
    <property type="molecule type" value="Genomic_DNA"/>
</dbReference>
<evidence type="ECO:0000313" key="2">
    <source>
        <dbReference type="EMBL" id="RNA07455.1"/>
    </source>
</evidence>
<evidence type="ECO:0000256" key="1">
    <source>
        <dbReference type="SAM" id="MobiDB-lite"/>
    </source>
</evidence>
<reference evidence="2 3" key="1">
    <citation type="journal article" date="2018" name="Sci. Rep.">
        <title>Genomic signatures of local adaptation to the degree of environmental predictability in rotifers.</title>
        <authorList>
            <person name="Franch-Gras L."/>
            <person name="Hahn C."/>
            <person name="Garcia-Roger E.M."/>
            <person name="Carmona M.J."/>
            <person name="Serra M."/>
            <person name="Gomez A."/>
        </authorList>
    </citation>
    <scope>NUCLEOTIDE SEQUENCE [LARGE SCALE GENOMIC DNA]</scope>
    <source>
        <strain evidence="2">HYR1</strain>
    </source>
</reference>
<feature type="non-terminal residue" evidence="2">
    <location>
        <position position="288"/>
    </location>
</feature>
<feature type="region of interest" description="Disordered" evidence="1">
    <location>
        <begin position="72"/>
        <end position="103"/>
    </location>
</feature>